<organism evidence="2 3">
    <name type="scientific">Paludisphaera mucosa</name>
    <dbReference type="NCBI Taxonomy" id="3030827"/>
    <lineage>
        <taxon>Bacteria</taxon>
        <taxon>Pseudomonadati</taxon>
        <taxon>Planctomycetota</taxon>
        <taxon>Planctomycetia</taxon>
        <taxon>Isosphaerales</taxon>
        <taxon>Isosphaeraceae</taxon>
        <taxon>Paludisphaera</taxon>
    </lineage>
</organism>
<feature type="transmembrane region" description="Helical" evidence="1">
    <location>
        <begin position="191"/>
        <end position="214"/>
    </location>
</feature>
<feature type="transmembrane region" description="Helical" evidence="1">
    <location>
        <begin position="141"/>
        <end position="166"/>
    </location>
</feature>
<accession>A0ABT6FH64</accession>
<dbReference type="EMBL" id="JARRAG010000002">
    <property type="protein sequence ID" value="MDG3006912.1"/>
    <property type="molecule type" value="Genomic_DNA"/>
</dbReference>
<name>A0ABT6FH64_9BACT</name>
<dbReference type="Pfam" id="PF02405">
    <property type="entry name" value="MlaE"/>
    <property type="match status" value="1"/>
</dbReference>
<dbReference type="PANTHER" id="PTHR30188">
    <property type="entry name" value="ABC TRANSPORTER PERMEASE PROTEIN-RELATED"/>
    <property type="match status" value="1"/>
</dbReference>
<reference evidence="2 3" key="1">
    <citation type="submission" date="2023-03" db="EMBL/GenBank/DDBJ databases">
        <title>Paludisphaera mucosa sp. nov. a novel planctomycete from northern fen.</title>
        <authorList>
            <person name="Ivanova A."/>
        </authorList>
    </citation>
    <scope>NUCLEOTIDE SEQUENCE [LARGE SCALE GENOMIC DNA]</scope>
    <source>
        <strain evidence="2 3">Pla2</strain>
    </source>
</reference>
<keyword evidence="1" id="KW-1133">Transmembrane helix</keyword>
<dbReference type="InterPro" id="IPR030802">
    <property type="entry name" value="Permease_MalE"/>
</dbReference>
<comment type="caution">
    <text evidence="2">The sequence shown here is derived from an EMBL/GenBank/DDBJ whole genome shotgun (WGS) entry which is preliminary data.</text>
</comment>
<evidence type="ECO:0000256" key="1">
    <source>
        <dbReference type="SAM" id="Phobius"/>
    </source>
</evidence>
<evidence type="ECO:0000313" key="2">
    <source>
        <dbReference type="EMBL" id="MDG3006912.1"/>
    </source>
</evidence>
<keyword evidence="1" id="KW-0472">Membrane</keyword>
<feature type="transmembrane region" description="Helical" evidence="1">
    <location>
        <begin position="226"/>
        <end position="249"/>
    </location>
</feature>
<keyword evidence="1" id="KW-0812">Transmembrane</keyword>
<feature type="transmembrane region" description="Helical" evidence="1">
    <location>
        <begin position="43"/>
        <end position="65"/>
    </location>
</feature>
<protein>
    <submittedName>
        <fullName evidence="2">ABC transporter permease</fullName>
    </submittedName>
</protein>
<evidence type="ECO:0000313" key="3">
    <source>
        <dbReference type="Proteomes" id="UP001216907"/>
    </source>
</evidence>
<sequence>MKTLILGSLARAGRFPAFAARTLLAVPPALLRRGGEVARLFEQVAVRSLPIVAGAGLSVGLVTWFQTHRLLAAHGAEAALPSFLAVAVVVELGPLLAGVLAAGRVGAGLAAEMGVMSLNEEIDARIVLGADPIAGLVAPRVIACILAVPLLTVLVDASALVGALAAEGMAGNLSPQLFWRQSLVFLRLSDVIPATLKTAVFGLMVGLVGCWVGLESERSAEAVGRAATRGVVASTLAVFAANVALVPFIPWATGLMGLAGL</sequence>
<dbReference type="PANTHER" id="PTHR30188:SF4">
    <property type="entry name" value="PROTEIN TRIGALACTOSYLDIACYLGLYCEROL 1, CHLOROPLASTIC"/>
    <property type="match status" value="1"/>
</dbReference>
<gene>
    <name evidence="2" type="ORF">PZE19_24335</name>
</gene>
<dbReference type="Proteomes" id="UP001216907">
    <property type="component" value="Unassembled WGS sequence"/>
</dbReference>
<proteinExistence type="predicted"/>
<keyword evidence="3" id="KW-1185">Reference proteome</keyword>
<dbReference type="RefSeq" id="WP_277863203.1">
    <property type="nucleotide sequence ID" value="NZ_JARRAG010000002.1"/>
</dbReference>